<organism evidence="1 2">
    <name type="scientific">Chungangia koreensis</name>
    <dbReference type="NCBI Taxonomy" id="752657"/>
    <lineage>
        <taxon>Bacteria</taxon>
        <taxon>Bacillati</taxon>
        <taxon>Bacillota</taxon>
        <taxon>Bacilli</taxon>
        <taxon>Lactobacillales</taxon>
        <taxon>Chungangia</taxon>
    </lineage>
</organism>
<reference evidence="2" key="1">
    <citation type="journal article" date="2019" name="Int. J. Syst. Evol. Microbiol.">
        <title>The Global Catalogue of Microorganisms (GCM) 10K type strain sequencing project: providing services to taxonomists for standard genome sequencing and annotation.</title>
        <authorList>
            <consortium name="The Broad Institute Genomics Platform"/>
            <consortium name="The Broad Institute Genome Sequencing Center for Infectious Disease"/>
            <person name="Wu L."/>
            <person name="Ma J."/>
        </authorList>
    </citation>
    <scope>NUCLEOTIDE SEQUENCE [LARGE SCALE GENOMIC DNA]</scope>
    <source>
        <strain evidence="2">CCUG 59778</strain>
    </source>
</reference>
<name>A0ABV8X5S9_9LACT</name>
<evidence type="ECO:0000313" key="1">
    <source>
        <dbReference type="EMBL" id="MFC4409962.1"/>
    </source>
</evidence>
<dbReference type="Proteomes" id="UP001595817">
    <property type="component" value="Unassembled WGS sequence"/>
</dbReference>
<dbReference type="EMBL" id="JBHSEC010000006">
    <property type="protein sequence ID" value="MFC4409962.1"/>
    <property type="molecule type" value="Genomic_DNA"/>
</dbReference>
<accession>A0ABV8X5S9</accession>
<gene>
    <name evidence="1" type="ORF">ACFOZY_05855</name>
</gene>
<dbReference type="RefSeq" id="WP_378153277.1">
    <property type="nucleotide sequence ID" value="NZ_JBHSEC010000006.1"/>
</dbReference>
<comment type="caution">
    <text evidence="1">The sequence shown here is derived from an EMBL/GenBank/DDBJ whole genome shotgun (WGS) entry which is preliminary data.</text>
</comment>
<keyword evidence="2" id="KW-1185">Reference proteome</keyword>
<protein>
    <recommendedName>
        <fullName evidence="3">Glycine zipper</fullName>
    </recommendedName>
</protein>
<proteinExistence type="predicted"/>
<sequence>MEEGIPIYSLDLETRLLIDSIDFEERQEELSPIEREAFLQFKKRVEDNFERFKIDEKDFSVSLQHQRFTLYIKVLVDIVQDMERDLQLYTLAEDRETVQLYAAILKIACLYRYPFGLYDRNMTVEDYFMTKAENYPGYDGYFKVDFELETLRPEAWEQYTHPKEAMNLVEYFEQEVEVTFEDNKRYFAFMKINSLLWEISLYSNKDWTFPQPREFSYWEMKVILEDLLSKLRNDLRESHLNHNEFDIPNLVFAINAVSNYMIGIDGGSMEPVENIQVEQKLRSDYMNAAFVGASMYHTAMAYADDVRILGSRGHGVAAEHANNLIDQFKGKDAVLEGQDNKLNGADRIVDGEFIQTKYCNTGGKCISECFDNGKFRYEHNGKPMSIEVPKDKYDDAIRSMQERIRRGDMKDYGITDPEQAKDIVKKGSISYKTAQRIAKAGTVEGVVYDAATGIVHASQAFGMSVAISFAQSVWQGDDLDEAAKKAMNTGGKVFGISMFNHIATKQIGRTAVEKSLRPATDFVTKKLIGSKASAKIVNAFVRKSGEKAIHGAAAMNQLSKFMRGNVVTLAVTTAIMSSGSIYDAIKGRISGKQLVKNIGTTGGSVGGAAAGAFFGSAVPVVGTIVGGMVGGWLGGKASKKVMDHAIEDDSVGTFNLLKDEFVSNIEELEMNREELNFVMDYVFDQEKMSKTLKMIYAAPDKKEHIGELMDPYIEAVLKARPVLPEQMSLEILAS</sequence>
<evidence type="ECO:0008006" key="3">
    <source>
        <dbReference type="Google" id="ProtNLM"/>
    </source>
</evidence>
<evidence type="ECO:0000313" key="2">
    <source>
        <dbReference type="Proteomes" id="UP001595817"/>
    </source>
</evidence>